<evidence type="ECO:0000256" key="1">
    <source>
        <dbReference type="SAM" id="Phobius"/>
    </source>
</evidence>
<dbReference type="PATRIC" id="fig|797515.3.peg.2799"/>
<keyword evidence="1" id="KW-0812">Transmembrane</keyword>
<dbReference type="EMBL" id="AGEY01000211">
    <property type="protein sequence ID" value="EHL95111.1"/>
    <property type="molecule type" value="Genomic_DNA"/>
</dbReference>
<evidence type="ECO:0000313" key="3">
    <source>
        <dbReference type="Proteomes" id="UP000004625"/>
    </source>
</evidence>
<name>G9ZTJ8_9LACO</name>
<comment type="caution">
    <text evidence="2">The sequence shown here is derived from an EMBL/GenBank/DDBJ whole genome shotgun (WGS) entry which is preliminary data.</text>
</comment>
<accession>G9ZTJ8</accession>
<sequence length="68" mass="7344">MGKLLWRDIRASLGRFIAIALIIFLGVVIFVGVKATGPGLIDSATTMLNQHQLSDVSFSRIRASPAMT</sequence>
<keyword evidence="1" id="KW-1133">Transmembrane helix</keyword>
<dbReference type="eggNOG" id="COG1196">
    <property type="taxonomic scope" value="Bacteria"/>
</dbReference>
<reference evidence="2 3" key="1">
    <citation type="submission" date="2011-09" db="EMBL/GenBank/DDBJ databases">
        <authorList>
            <person name="Weinstock G."/>
            <person name="Sodergren E."/>
            <person name="Clifton S."/>
            <person name="Fulton L."/>
            <person name="Fulton B."/>
            <person name="Courtney L."/>
            <person name="Fronick C."/>
            <person name="Harrison M."/>
            <person name="Strong C."/>
            <person name="Farmer C."/>
            <person name="Delahaunty K."/>
            <person name="Markovic C."/>
            <person name="Hall O."/>
            <person name="Minx P."/>
            <person name="Tomlinson C."/>
            <person name="Mitreva M."/>
            <person name="Hou S."/>
            <person name="Chen J."/>
            <person name="Wollam A."/>
            <person name="Pepin K.H."/>
            <person name="Johnson M."/>
            <person name="Bhonagiri V."/>
            <person name="Zhang X."/>
            <person name="Suruliraj S."/>
            <person name="Warren W."/>
            <person name="Chinwalla A."/>
            <person name="Mardis E.R."/>
            <person name="Wilson R.K."/>
        </authorList>
    </citation>
    <scope>NUCLEOTIDE SEQUENCE [LARGE SCALE GENOMIC DNA]</scope>
    <source>
        <strain evidence="2 3">F0439</strain>
    </source>
</reference>
<dbReference type="HOGENOM" id="CLU_2788701_0_0_9"/>
<feature type="transmembrane region" description="Helical" evidence="1">
    <location>
        <begin position="12"/>
        <end position="33"/>
    </location>
</feature>
<evidence type="ECO:0000313" key="2">
    <source>
        <dbReference type="EMBL" id="EHL95111.1"/>
    </source>
</evidence>
<proteinExistence type="predicted"/>
<keyword evidence="1" id="KW-0472">Membrane</keyword>
<organism evidence="2 3">
    <name type="scientific">Lentilactobacillus parafarraginis F0439</name>
    <dbReference type="NCBI Taxonomy" id="797515"/>
    <lineage>
        <taxon>Bacteria</taxon>
        <taxon>Bacillati</taxon>
        <taxon>Bacillota</taxon>
        <taxon>Bacilli</taxon>
        <taxon>Lactobacillales</taxon>
        <taxon>Lactobacillaceae</taxon>
        <taxon>Lentilactobacillus</taxon>
    </lineage>
</organism>
<keyword evidence="3" id="KW-1185">Reference proteome</keyword>
<dbReference type="STRING" id="797515.HMPREF9103_03083"/>
<protein>
    <submittedName>
        <fullName evidence="2">Uncharacterized protein</fullName>
    </submittedName>
</protein>
<gene>
    <name evidence="2" type="ORF">HMPREF9103_03083</name>
</gene>
<dbReference type="AlphaFoldDB" id="G9ZTJ8"/>
<dbReference type="Proteomes" id="UP000004625">
    <property type="component" value="Unassembled WGS sequence"/>
</dbReference>